<dbReference type="PANTHER" id="PTHR13794">
    <property type="entry name" value="ENOLASE SUPERFAMILY, MANDELATE RACEMASE"/>
    <property type="match status" value="1"/>
</dbReference>
<dbReference type="SUPFAM" id="SSF51604">
    <property type="entry name" value="Enolase C-terminal domain-like"/>
    <property type="match status" value="1"/>
</dbReference>
<dbReference type="SFLD" id="SFLDS00001">
    <property type="entry name" value="Enolase"/>
    <property type="match status" value="1"/>
</dbReference>
<dbReference type="InterPro" id="IPR036849">
    <property type="entry name" value="Enolase-like_C_sf"/>
</dbReference>
<dbReference type="InterPro" id="IPR046945">
    <property type="entry name" value="RHMD-like"/>
</dbReference>
<organism evidence="5 6">
    <name type="scientific">Sneathiella marina</name>
    <dbReference type="NCBI Taxonomy" id="2950108"/>
    <lineage>
        <taxon>Bacteria</taxon>
        <taxon>Pseudomonadati</taxon>
        <taxon>Pseudomonadota</taxon>
        <taxon>Alphaproteobacteria</taxon>
        <taxon>Sneathiellales</taxon>
        <taxon>Sneathiellaceae</taxon>
        <taxon>Sneathiella</taxon>
    </lineage>
</organism>
<evidence type="ECO:0000256" key="1">
    <source>
        <dbReference type="ARBA" id="ARBA00001946"/>
    </source>
</evidence>
<dbReference type="PANTHER" id="PTHR13794:SF58">
    <property type="entry name" value="MITOCHONDRIAL ENOLASE SUPERFAMILY MEMBER 1"/>
    <property type="match status" value="1"/>
</dbReference>
<dbReference type="SUPFAM" id="SSF54826">
    <property type="entry name" value="Enolase N-terminal domain-like"/>
    <property type="match status" value="1"/>
</dbReference>
<accession>A0ABY4W2G3</accession>
<dbReference type="Gene3D" id="3.20.20.120">
    <property type="entry name" value="Enolase-like C-terminal domain"/>
    <property type="match status" value="1"/>
</dbReference>
<keyword evidence="3" id="KW-0460">Magnesium</keyword>
<evidence type="ECO:0000259" key="4">
    <source>
        <dbReference type="SMART" id="SM00922"/>
    </source>
</evidence>
<comment type="cofactor">
    <cofactor evidence="1">
        <name>Mg(2+)</name>
        <dbReference type="ChEBI" id="CHEBI:18420"/>
    </cofactor>
</comment>
<sequence>MNIYTIADVEARWISCPIPEAHQHVSDFGKISSFDMTLVTVTLEDGTKGYGEAKAAVGSMGSCDSLALVIERELKPQLVGQDARQINRIWSLLYNGSRQGYAEQHGRSFHVLGRRGLWISAMSGIDLALWDLAGKRLNSPVLDIIGGPIRDRMNGYASGGWADAGNIGTQLKSYVDRGFKAVKMRIGVMDDTVSNSVARVTAARAAVGPDIDIMVDAHGTYNGAEAREFSRRTEDLNLRWFEEPVSADSRKAMTNIRSHTSMPISMGESEFTCFDFQDLIDRDAADILQPDMAICGGFSEGLKISALAVSNQLELAPHCWGSAFSFVAGLTLGFASPAAKVIEFSLGANPLLRDLVQENIDAEDGSFEPPAGAGWGLTLNEDFVSEFGR</sequence>
<dbReference type="Proteomes" id="UP001056291">
    <property type="component" value="Chromosome"/>
</dbReference>
<dbReference type="InterPro" id="IPR013341">
    <property type="entry name" value="Mandelate_racemase_N_dom"/>
</dbReference>
<dbReference type="RefSeq" id="WP_251934036.1">
    <property type="nucleotide sequence ID" value="NZ_CP098747.1"/>
</dbReference>
<name>A0ABY4W2G3_9PROT</name>
<dbReference type="SFLD" id="SFLDG00179">
    <property type="entry name" value="mandelate_racemase"/>
    <property type="match status" value="1"/>
</dbReference>
<keyword evidence="2" id="KW-0479">Metal-binding</keyword>
<reference evidence="5" key="1">
    <citation type="submission" date="2022-06" db="EMBL/GenBank/DDBJ databases">
        <title>Sneathiella actinostolidae sp. nov., isolated from a sea anemonein the Western Pacific Ocean.</title>
        <authorList>
            <person name="Wei M.J."/>
        </authorList>
    </citation>
    <scope>NUCLEOTIDE SEQUENCE</scope>
    <source>
        <strain evidence="5">PHK-P5</strain>
    </source>
</reference>
<dbReference type="Pfam" id="PF13378">
    <property type="entry name" value="MR_MLE_C"/>
    <property type="match status" value="1"/>
</dbReference>
<keyword evidence="6" id="KW-1185">Reference proteome</keyword>
<dbReference type="InterPro" id="IPR029065">
    <property type="entry name" value="Enolase_C-like"/>
</dbReference>
<dbReference type="Gene3D" id="3.30.390.10">
    <property type="entry name" value="Enolase-like, N-terminal domain"/>
    <property type="match status" value="1"/>
</dbReference>
<evidence type="ECO:0000313" key="5">
    <source>
        <dbReference type="EMBL" id="USG61049.1"/>
    </source>
</evidence>
<dbReference type="EMBL" id="CP098747">
    <property type="protein sequence ID" value="USG61049.1"/>
    <property type="molecule type" value="Genomic_DNA"/>
</dbReference>
<dbReference type="Pfam" id="PF02746">
    <property type="entry name" value="MR_MLE_N"/>
    <property type="match status" value="1"/>
</dbReference>
<dbReference type="SMART" id="SM00922">
    <property type="entry name" value="MR_MLE"/>
    <property type="match status" value="1"/>
</dbReference>
<evidence type="ECO:0000256" key="3">
    <source>
        <dbReference type="ARBA" id="ARBA00022842"/>
    </source>
</evidence>
<protein>
    <submittedName>
        <fullName evidence="5">Mandelate racemase/muconate lactonizing enzyme family protein</fullName>
    </submittedName>
</protein>
<dbReference type="CDD" id="cd03316">
    <property type="entry name" value="MR_like"/>
    <property type="match status" value="1"/>
</dbReference>
<evidence type="ECO:0000256" key="2">
    <source>
        <dbReference type="ARBA" id="ARBA00022723"/>
    </source>
</evidence>
<dbReference type="InterPro" id="IPR013342">
    <property type="entry name" value="Mandelate_racemase_C"/>
</dbReference>
<gene>
    <name evidence="5" type="ORF">NBZ79_17990</name>
</gene>
<evidence type="ECO:0000313" key="6">
    <source>
        <dbReference type="Proteomes" id="UP001056291"/>
    </source>
</evidence>
<dbReference type="InterPro" id="IPR029017">
    <property type="entry name" value="Enolase-like_N"/>
</dbReference>
<feature type="domain" description="Mandelate racemase/muconate lactonizing enzyme C-terminal" evidence="4">
    <location>
        <begin position="164"/>
        <end position="263"/>
    </location>
</feature>
<proteinExistence type="predicted"/>